<proteinExistence type="predicted"/>
<dbReference type="EMBL" id="UINC01130909">
    <property type="protein sequence ID" value="SVD12279.1"/>
    <property type="molecule type" value="Genomic_DNA"/>
</dbReference>
<organism evidence="7">
    <name type="scientific">marine metagenome</name>
    <dbReference type="NCBI Taxonomy" id="408172"/>
    <lineage>
        <taxon>unclassified sequences</taxon>
        <taxon>metagenomes</taxon>
        <taxon>ecological metagenomes</taxon>
    </lineage>
</organism>
<dbReference type="SUPFAM" id="SSF56954">
    <property type="entry name" value="Outer membrane efflux proteins (OEP)"/>
    <property type="match status" value="1"/>
</dbReference>
<comment type="subcellular location">
    <subcellularLocation>
        <location evidence="1">Cell outer membrane</location>
    </subcellularLocation>
</comment>
<feature type="non-terminal residue" evidence="7">
    <location>
        <position position="1"/>
    </location>
</feature>
<dbReference type="GO" id="GO:0015288">
    <property type="term" value="F:porin activity"/>
    <property type="evidence" value="ECO:0007669"/>
    <property type="project" value="TreeGrafter"/>
</dbReference>
<sequence>VNDNWMGTGMRSIAAGGVLLAAISANVDLTRAESLTDALVSAYNTNPSLMAERAALHATDENVPKALSGWRPTVSLNGRFNHEYSDSDTVFTFSAGEQTINSKSIALELTQPLYRGGRTINETHGAEEKVFAARARVTEVEQKVLLAAATSYFDVIRAQELLSLSVKNEQVLVRKLQATRDRFE</sequence>
<keyword evidence="6" id="KW-0998">Cell outer membrane</keyword>
<dbReference type="Gene3D" id="1.20.1600.10">
    <property type="entry name" value="Outer membrane efflux proteins (OEP)"/>
    <property type="match status" value="1"/>
</dbReference>
<accession>A0A382SQS5</accession>
<dbReference type="Pfam" id="PF02321">
    <property type="entry name" value="OEP"/>
    <property type="match status" value="1"/>
</dbReference>
<dbReference type="AlphaFoldDB" id="A0A382SQS5"/>
<keyword evidence="2" id="KW-0813">Transport</keyword>
<dbReference type="PANTHER" id="PTHR30026">
    <property type="entry name" value="OUTER MEMBRANE PROTEIN TOLC"/>
    <property type="match status" value="1"/>
</dbReference>
<keyword evidence="5" id="KW-0472">Membrane</keyword>
<feature type="non-terminal residue" evidence="7">
    <location>
        <position position="184"/>
    </location>
</feature>
<dbReference type="GO" id="GO:0009279">
    <property type="term" value="C:cell outer membrane"/>
    <property type="evidence" value="ECO:0007669"/>
    <property type="project" value="UniProtKB-SubCell"/>
</dbReference>
<keyword evidence="3" id="KW-1134">Transmembrane beta strand</keyword>
<evidence type="ECO:0008006" key="8">
    <source>
        <dbReference type="Google" id="ProtNLM"/>
    </source>
</evidence>
<evidence type="ECO:0000256" key="4">
    <source>
        <dbReference type="ARBA" id="ARBA00022692"/>
    </source>
</evidence>
<evidence type="ECO:0000256" key="3">
    <source>
        <dbReference type="ARBA" id="ARBA00022452"/>
    </source>
</evidence>
<evidence type="ECO:0000256" key="1">
    <source>
        <dbReference type="ARBA" id="ARBA00004442"/>
    </source>
</evidence>
<dbReference type="InterPro" id="IPR051906">
    <property type="entry name" value="TolC-like"/>
</dbReference>
<dbReference type="PANTHER" id="PTHR30026:SF22">
    <property type="entry name" value="OUTER MEMBRANE EFFLUX PROTEIN"/>
    <property type="match status" value="1"/>
</dbReference>
<protein>
    <recommendedName>
        <fullName evidence="8">Transporter</fullName>
    </recommendedName>
</protein>
<keyword evidence="4" id="KW-0812">Transmembrane</keyword>
<dbReference type="GO" id="GO:0015562">
    <property type="term" value="F:efflux transmembrane transporter activity"/>
    <property type="evidence" value="ECO:0007669"/>
    <property type="project" value="InterPro"/>
</dbReference>
<evidence type="ECO:0000313" key="7">
    <source>
        <dbReference type="EMBL" id="SVD12279.1"/>
    </source>
</evidence>
<evidence type="ECO:0000256" key="6">
    <source>
        <dbReference type="ARBA" id="ARBA00023237"/>
    </source>
</evidence>
<evidence type="ECO:0000256" key="2">
    <source>
        <dbReference type="ARBA" id="ARBA00022448"/>
    </source>
</evidence>
<dbReference type="InterPro" id="IPR003423">
    <property type="entry name" value="OMP_efflux"/>
</dbReference>
<name>A0A382SQS5_9ZZZZ</name>
<evidence type="ECO:0000256" key="5">
    <source>
        <dbReference type="ARBA" id="ARBA00023136"/>
    </source>
</evidence>
<gene>
    <name evidence="7" type="ORF">METZ01_LOCUS365133</name>
</gene>
<dbReference type="GO" id="GO:1990281">
    <property type="term" value="C:efflux pump complex"/>
    <property type="evidence" value="ECO:0007669"/>
    <property type="project" value="TreeGrafter"/>
</dbReference>
<reference evidence="7" key="1">
    <citation type="submission" date="2018-05" db="EMBL/GenBank/DDBJ databases">
        <authorList>
            <person name="Lanie J.A."/>
            <person name="Ng W.-L."/>
            <person name="Kazmierczak K.M."/>
            <person name="Andrzejewski T.M."/>
            <person name="Davidsen T.M."/>
            <person name="Wayne K.J."/>
            <person name="Tettelin H."/>
            <person name="Glass J.I."/>
            <person name="Rusch D."/>
            <person name="Podicherti R."/>
            <person name="Tsui H.-C.T."/>
            <person name="Winkler M.E."/>
        </authorList>
    </citation>
    <scope>NUCLEOTIDE SEQUENCE</scope>
</reference>